<evidence type="ECO:0000313" key="3">
    <source>
        <dbReference type="Proteomes" id="UP000235945"/>
    </source>
</evidence>
<reference evidence="3" key="1">
    <citation type="submission" date="2015-07" db="EMBL/GenBank/DDBJ databases">
        <authorList>
            <person name="Graham D.E."/>
            <person name="Giannone R.J."/>
            <person name="Gulvik C.A."/>
            <person name="Hettich R.L."/>
            <person name="Klingeman D.M."/>
            <person name="Mahan K.M."/>
            <person name="Parry R.J."/>
            <person name="Spain J.C."/>
        </authorList>
    </citation>
    <scope>NUCLEOTIDE SEQUENCE [LARGE SCALE GENOMIC DNA]</scope>
    <source>
        <strain evidence="3">ATCC 27428</strain>
    </source>
</reference>
<dbReference type="EMBL" id="LGUI01000003">
    <property type="protein sequence ID" value="PNE33817.1"/>
    <property type="molecule type" value="Genomic_DNA"/>
</dbReference>
<proteinExistence type="predicted"/>
<gene>
    <name evidence="2" type="ORF">AF335_13545</name>
    <name evidence="1" type="ORF">FHS36_004829</name>
</gene>
<protein>
    <recommendedName>
        <fullName evidence="5">Nucleotidyl transferase AbiEii/AbiGii toxin family protein</fullName>
    </recommendedName>
</protein>
<dbReference type="Proteomes" id="UP000528608">
    <property type="component" value="Unassembled WGS sequence"/>
</dbReference>
<accession>A0A2N8NYH1</accession>
<dbReference type="EMBL" id="JACHJF010000018">
    <property type="protein sequence ID" value="MBB5121375.1"/>
    <property type="molecule type" value="Genomic_DNA"/>
</dbReference>
<reference evidence="1 4" key="3">
    <citation type="submission" date="2020-08" db="EMBL/GenBank/DDBJ databases">
        <title>Genomic Encyclopedia of Type Strains, Phase III (KMG-III): the genomes of soil and plant-associated and newly described type strains.</title>
        <authorList>
            <person name="Whitman W."/>
        </authorList>
    </citation>
    <scope>NUCLEOTIDE SEQUENCE [LARGE SCALE GENOMIC DNA]</scope>
    <source>
        <strain evidence="1 4">CECT 3259</strain>
    </source>
</reference>
<name>A0A2N8NYH1_STREU</name>
<dbReference type="RefSeq" id="WP_102918602.1">
    <property type="nucleotide sequence ID" value="NZ_JACHJF010000018.1"/>
</dbReference>
<dbReference type="AlphaFoldDB" id="A0A2N8NYH1"/>
<reference evidence="2" key="2">
    <citation type="submission" date="2015-07" db="EMBL/GenBank/DDBJ databases">
        <authorList>
            <person name="Noorani M."/>
        </authorList>
    </citation>
    <scope>NUCLEOTIDE SEQUENCE [LARGE SCALE GENOMIC DNA]</scope>
    <source>
        <strain evidence="2">ATCC 27428</strain>
    </source>
</reference>
<keyword evidence="3" id="KW-1185">Reference proteome</keyword>
<evidence type="ECO:0008006" key="5">
    <source>
        <dbReference type="Google" id="ProtNLM"/>
    </source>
</evidence>
<evidence type="ECO:0000313" key="4">
    <source>
        <dbReference type="Proteomes" id="UP000528608"/>
    </source>
</evidence>
<comment type="caution">
    <text evidence="2">The sequence shown here is derived from an EMBL/GenBank/DDBJ whole genome shotgun (WGS) entry which is preliminary data.</text>
</comment>
<dbReference type="Proteomes" id="UP000235945">
    <property type="component" value="Unassembled WGS sequence"/>
</dbReference>
<sequence>MLPDPPPPAPEGPPPRPPVLVLEVLAAGAPYSLLLSGGYAVRAHGLLPPGGPARDLEFVTGTDAPMTEVAAALGAGLTGRGLRVGTPEAGPLAARLVVTDPESGVERAVDVRKETLWRPAVDSAYGPVPAVEDVVGLEVRALADLGLARSLVDVRAASARWSHPELEELARRHTVGAPFDLTDLQARLARAEWLDDGEFAAYGLDEAGIRELRRWAQEWVDDIAERLIEEAPFEDPETLAEETPAADE</sequence>
<evidence type="ECO:0000313" key="1">
    <source>
        <dbReference type="EMBL" id="MBB5121375.1"/>
    </source>
</evidence>
<dbReference type="OrthoDB" id="3870258at2"/>
<evidence type="ECO:0000313" key="2">
    <source>
        <dbReference type="EMBL" id="PNE33817.1"/>
    </source>
</evidence>
<organism evidence="2 3">
    <name type="scientific">Streptomyces eurocidicus</name>
    <name type="common">Streptoverticillium eurocidicus</name>
    <dbReference type="NCBI Taxonomy" id="66423"/>
    <lineage>
        <taxon>Bacteria</taxon>
        <taxon>Bacillati</taxon>
        <taxon>Actinomycetota</taxon>
        <taxon>Actinomycetes</taxon>
        <taxon>Kitasatosporales</taxon>
        <taxon>Streptomycetaceae</taxon>
        <taxon>Streptomyces</taxon>
    </lineage>
</organism>